<feature type="transmembrane region" description="Helical" evidence="7">
    <location>
        <begin position="56"/>
        <end position="74"/>
    </location>
</feature>
<dbReference type="SUPFAM" id="SSF90123">
    <property type="entry name" value="ABC transporter transmembrane region"/>
    <property type="match status" value="1"/>
</dbReference>
<dbReference type="Gene3D" id="3.40.50.300">
    <property type="entry name" value="P-loop containing nucleotide triphosphate hydrolases"/>
    <property type="match status" value="1"/>
</dbReference>
<evidence type="ECO:0000256" key="4">
    <source>
        <dbReference type="ARBA" id="ARBA00022840"/>
    </source>
</evidence>
<dbReference type="EMBL" id="BAAAUX010000016">
    <property type="protein sequence ID" value="GAA2801798.1"/>
    <property type="molecule type" value="Genomic_DNA"/>
</dbReference>
<feature type="transmembrane region" description="Helical" evidence="7">
    <location>
        <begin position="166"/>
        <end position="188"/>
    </location>
</feature>
<dbReference type="InterPro" id="IPR011527">
    <property type="entry name" value="ABC1_TM_dom"/>
</dbReference>
<dbReference type="Gene3D" id="1.20.1560.10">
    <property type="entry name" value="ABC transporter type 1, transmembrane domain"/>
    <property type="match status" value="1"/>
</dbReference>
<accession>A0ABN3VGW7</accession>
<comment type="subcellular location">
    <subcellularLocation>
        <location evidence="1">Cell membrane</location>
        <topology evidence="1">Multi-pass membrane protein</topology>
    </subcellularLocation>
</comment>
<dbReference type="PROSITE" id="PS00211">
    <property type="entry name" value="ABC_TRANSPORTER_1"/>
    <property type="match status" value="1"/>
</dbReference>
<dbReference type="Pfam" id="PF00664">
    <property type="entry name" value="ABC_membrane"/>
    <property type="match status" value="1"/>
</dbReference>
<evidence type="ECO:0000256" key="5">
    <source>
        <dbReference type="ARBA" id="ARBA00022989"/>
    </source>
</evidence>
<sequence length="572" mass="59543">MSSEAPRFPTRRLLGLLTPIWRRLLPAAFASSAAELAALALMATAAWLIASAAHQPPMAALAVAIVAVRALALGRGVLRYADRLVGHEVVLAAMARLRARVYRALVPLAPAGTNAFRSGELLTKLVDDVDAAQDLLLRCLIPAAVAGAVAVTATGLSFALLPAAGAVLATGLLIAGAVVPAVTFAVWARTRGAGDDHGELASRTVDLTRGAADLAAFGATEAALSRAARASESLAAAQLREARTTGIAGAVVLAVQGLTTVAVTFLALRTGIPGDPGDVVLAVVALTAFEAVAPLPESARRFADVRASARRLITVLDSEPAVTEPEQPAEPVESPFVVEVEGLRVRHRPDAPLALDGVDLRLAPGRRVAVVGASGSGKSTLLAVLMRFVEPEGGSATLAGRPLHSYHGDQVRRLITGVTQDDHVFHASIRDNIGLARPGCDERELREVARRARLLDWIESLPDGWDTVVGEGGAAMSGGQRQRLQLARALLADPPVLLLDEPTEGLDSETADEVLADLLDATRGRTTLLVTHRPAGLAAVDEVVVLDGGRVVRRGTHTELLADPDYIGAALT</sequence>
<keyword evidence="2 7" id="KW-0812">Transmembrane</keyword>
<keyword evidence="5 7" id="KW-1133">Transmembrane helix</keyword>
<dbReference type="InterPro" id="IPR039421">
    <property type="entry name" value="Type_1_exporter"/>
</dbReference>
<name>A0ABN3VGW7_9PSEU</name>
<evidence type="ECO:0000259" key="8">
    <source>
        <dbReference type="PROSITE" id="PS50893"/>
    </source>
</evidence>
<dbReference type="PANTHER" id="PTHR24221">
    <property type="entry name" value="ATP-BINDING CASSETTE SUB-FAMILY B"/>
    <property type="match status" value="1"/>
</dbReference>
<evidence type="ECO:0000256" key="7">
    <source>
        <dbReference type="SAM" id="Phobius"/>
    </source>
</evidence>
<dbReference type="NCBIfam" id="TIGR02868">
    <property type="entry name" value="CydC"/>
    <property type="match status" value="1"/>
</dbReference>
<keyword evidence="3" id="KW-0547">Nucleotide-binding</keyword>
<evidence type="ECO:0000256" key="3">
    <source>
        <dbReference type="ARBA" id="ARBA00022741"/>
    </source>
</evidence>
<dbReference type="Pfam" id="PF00005">
    <property type="entry name" value="ABC_tran"/>
    <property type="match status" value="1"/>
</dbReference>
<evidence type="ECO:0000256" key="1">
    <source>
        <dbReference type="ARBA" id="ARBA00004651"/>
    </source>
</evidence>
<dbReference type="PANTHER" id="PTHR24221:SF653">
    <property type="entry name" value="TRANSPORT ATP-BINDING PROTEIN CYDC"/>
    <property type="match status" value="1"/>
</dbReference>
<evidence type="ECO:0000256" key="6">
    <source>
        <dbReference type="ARBA" id="ARBA00023136"/>
    </source>
</evidence>
<evidence type="ECO:0000259" key="9">
    <source>
        <dbReference type="PROSITE" id="PS50929"/>
    </source>
</evidence>
<feature type="transmembrane region" description="Helical" evidence="7">
    <location>
        <begin position="247"/>
        <end position="267"/>
    </location>
</feature>
<evidence type="ECO:0000313" key="10">
    <source>
        <dbReference type="EMBL" id="GAA2801798.1"/>
    </source>
</evidence>
<evidence type="ECO:0008006" key="12">
    <source>
        <dbReference type="Google" id="ProtNLM"/>
    </source>
</evidence>
<dbReference type="RefSeq" id="WP_344682058.1">
    <property type="nucleotide sequence ID" value="NZ_BAAAUX010000016.1"/>
</dbReference>
<feature type="transmembrane region" description="Helical" evidence="7">
    <location>
        <begin position="21"/>
        <end position="50"/>
    </location>
</feature>
<keyword evidence="4" id="KW-0067">ATP-binding</keyword>
<dbReference type="SUPFAM" id="SSF52540">
    <property type="entry name" value="P-loop containing nucleoside triphosphate hydrolases"/>
    <property type="match status" value="1"/>
</dbReference>
<proteinExistence type="predicted"/>
<protein>
    <recommendedName>
        <fullName evidence="12">Thiol reductant ABC exporter subunit CydC</fullName>
    </recommendedName>
</protein>
<evidence type="ECO:0000256" key="2">
    <source>
        <dbReference type="ARBA" id="ARBA00022692"/>
    </source>
</evidence>
<dbReference type="InterPro" id="IPR003593">
    <property type="entry name" value="AAA+_ATPase"/>
</dbReference>
<feature type="transmembrane region" description="Helical" evidence="7">
    <location>
        <begin position="135"/>
        <end position="160"/>
    </location>
</feature>
<organism evidence="10 11">
    <name type="scientific">Saccharopolyspora taberi</name>
    <dbReference type="NCBI Taxonomy" id="60895"/>
    <lineage>
        <taxon>Bacteria</taxon>
        <taxon>Bacillati</taxon>
        <taxon>Actinomycetota</taxon>
        <taxon>Actinomycetes</taxon>
        <taxon>Pseudonocardiales</taxon>
        <taxon>Pseudonocardiaceae</taxon>
        <taxon>Saccharopolyspora</taxon>
    </lineage>
</organism>
<keyword evidence="11" id="KW-1185">Reference proteome</keyword>
<feature type="domain" description="ABC transmembrane type-1" evidence="9">
    <location>
        <begin position="27"/>
        <end position="289"/>
    </location>
</feature>
<comment type="caution">
    <text evidence="10">The sequence shown here is derived from an EMBL/GenBank/DDBJ whole genome shotgun (WGS) entry which is preliminary data.</text>
</comment>
<dbReference type="InterPro" id="IPR017871">
    <property type="entry name" value="ABC_transporter-like_CS"/>
</dbReference>
<reference evidence="10 11" key="1">
    <citation type="journal article" date="2019" name="Int. J. Syst. Evol. Microbiol.">
        <title>The Global Catalogue of Microorganisms (GCM) 10K type strain sequencing project: providing services to taxonomists for standard genome sequencing and annotation.</title>
        <authorList>
            <consortium name="The Broad Institute Genomics Platform"/>
            <consortium name="The Broad Institute Genome Sequencing Center for Infectious Disease"/>
            <person name="Wu L."/>
            <person name="Ma J."/>
        </authorList>
    </citation>
    <scope>NUCLEOTIDE SEQUENCE [LARGE SCALE GENOMIC DNA]</scope>
    <source>
        <strain evidence="10 11">JCM 9383</strain>
    </source>
</reference>
<dbReference type="SMART" id="SM00382">
    <property type="entry name" value="AAA"/>
    <property type="match status" value="1"/>
</dbReference>
<feature type="domain" description="ABC transporter" evidence="8">
    <location>
        <begin position="338"/>
        <end position="571"/>
    </location>
</feature>
<evidence type="ECO:0000313" key="11">
    <source>
        <dbReference type="Proteomes" id="UP001500979"/>
    </source>
</evidence>
<dbReference type="PROSITE" id="PS50893">
    <property type="entry name" value="ABC_TRANSPORTER_2"/>
    <property type="match status" value="1"/>
</dbReference>
<dbReference type="InterPro" id="IPR027417">
    <property type="entry name" value="P-loop_NTPase"/>
</dbReference>
<dbReference type="Proteomes" id="UP001500979">
    <property type="component" value="Unassembled WGS sequence"/>
</dbReference>
<gene>
    <name evidence="10" type="ORF">GCM10010470_41050</name>
</gene>
<dbReference type="PROSITE" id="PS50929">
    <property type="entry name" value="ABC_TM1F"/>
    <property type="match status" value="1"/>
</dbReference>
<dbReference type="InterPro" id="IPR036640">
    <property type="entry name" value="ABC1_TM_sf"/>
</dbReference>
<dbReference type="InterPro" id="IPR014223">
    <property type="entry name" value="ABC_CydC/D"/>
</dbReference>
<dbReference type="InterPro" id="IPR003439">
    <property type="entry name" value="ABC_transporter-like_ATP-bd"/>
</dbReference>
<keyword evidence="6 7" id="KW-0472">Membrane</keyword>